<protein>
    <submittedName>
        <fullName evidence="2">tRNA pseudouridine32 synthase/23S rRNA pseudouridine746 synthase</fullName>
        <ecNumber evidence="2">5.4.99.28</ecNumber>
        <ecNumber evidence="2">5.4.99.29</ecNumber>
    </submittedName>
</protein>
<dbReference type="EC" id="5.4.99.28" evidence="2"/>
<comment type="caution">
    <text evidence="2">The sequence shown here is derived from an EMBL/GenBank/DDBJ whole genome shotgun (WGS) entry which is preliminary data.</text>
</comment>
<feature type="domain" description="Pseudouridine synthase RsuA/RluA-like" evidence="1">
    <location>
        <begin position="83"/>
        <end position="231"/>
    </location>
</feature>
<dbReference type="InterPro" id="IPR020103">
    <property type="entry name" value="PsdUridine_synth_cat_dom_sf"/>
</dbReference>
<dbReference type="PANTHER" id="PTHR21600">
    <property type="entry name" value="MITOCHONDRIAL RNA PSEUDOURIDINE SYNTHASE"/>
    <property type="match status" value="1"/>
</dbReference>
<keyword evidence="2" id="KW-0413">Isomerase</keyword>
<dbReference type="InterPro" id="IPR006145">
    <property type="entry name" value="PsdUridine_synth_RsuA/RluA"/>
</dbReference>
<dbReference type="RefSeq" id="WP_310311068.1">
    <property type="nucleotide sequence ID" value="NZ_JAVDWU010000001.1"/>
</dbReference>
<dbReference type="EC" id="5.4.99.29" evidence="2"/>
<dbReference type="GO" id="GO:0160151">
    <property type="term" value="F:tRNA pseudouridine(32) synthase activity"/>
    <property type="evidence" value="ECO:0007669"/>
    <property type="project" value="UniProtKB-EC"/>
</dbReference>
<dbReference type="PROSITE" id="PS01129">
    <property type="entry name" value="PSI_RLU"/>
    <property type="match status" value="1"/>
</dbReference>
<gene>
    <name evidence="2" type="ORF">J2W49_000387</name>
</gene>
<organism evidence="2 3">
    <name type="scientific">Hydrogenophaga palleronii</name>
    <dbReference type="NCBI Taxonomy" id="65655"/>
    <lineage>
        <taxon>Bacteria</taxon>
        <taxon>Pseudomonadati</taxon>
        <taxon>Pseudomonadota</taxon>
        <taxon>Betaproteobacteria</taxon>
        <taxon>Burkholderiales</taxon>
        <taxon>Comamonadaceae</taxon>
        <taxon>Hydrogenophaga</taxon>
    </lineage>
</organism>
<evidence type="ECO:0000313" key="2">
    <source>
        <dbReference type="EMBL" id="MDR7148459.1"/>
    </source>
</evidence>
<dbReference type="InterPro" id="IPR006224">
    <property type="entry name" value="PsdUridine_synth_RluA-like_CS"/>
</dbReference>
<evidence type="ECO:0000313" key="3">
    <source>
        <dbReference type="Proteomes" id="UP001265700"/>
    </source>
</evidence>
<dbReference type="Proteomes" id="UP001265700">
    <property type="component" value="Unassembled WGS sequence"/>
</dbReference>
<dbReference type="GO" id="GO:0160142">
    <property type="term" value="F:23S rRNA pseudouridine(746) synthase activity"/>
    <property type="evidence" value="ECO:0007669"/>
    <property type="project" value="UniProtKB-EC"/>
</dbReference>
<dbReference type="EMBL" id="JAVDWU010000001">
    <property type="protein sequence ID" value="MDR7148459.1"/>
    <property type="molecule type" value="Genomic_DNA"/>
</dbReference>
<proteinExistence type="predicted"/>
<dbReference type="Pfam" id="PF00849">
    <property type="entry name" value="PseudoU_synth_2"/>
    <property type="match status" value="1"/>
</dbReference>
<evidence type="ECO:0000259" key="1">
    <source>
        <dbReference type="Pfam" id="PF00849"/>
    </source>
</evidence>
<name>A0ABU1WGR0_9BURK</name>
<dbReference type="InterPro" id="IPR050188">
    <property type="entry name" value="RluA_PseudoU_synthase"/>
</dbReference>
<dbReference type="PANTHER" id="PTHR21600:SF84">
    <property type="entry name" value="PSEUDOURIDINE SYNTHASE RSUA_RLUA-LIKE DOMAIN-CONTAINING PROTEIN"/>
    <property type="match status" value="1"/>
</dbReference>
<sequence>MALPPDKTASWSTVLDYLADRLSAVGRDSWHQRMDRGEVLDESAQALLPDAPFLPGARVYYYRHLADEPDVPFQEAVVFQDDHLLVADKPHFLPVTPTGRYVQQSLLVRLKNRLGIDTLSPIHRIDRETAGLVVFSLRPQDRAAYQGLFRDRAVAKTYEAIAPFDERLDWPLERRSRIVEEADAFFRMTEATGEPNSETHIDLLERRGEWARYALKPVTGKRHQLRVHMNALGLPIAGDQFYPRVLRGPDEAEDFAHPLRLQAKAIRFTDPLTGALRHFESQQALSWPD</sequence>
<accession>A0ABU1WGR0</accession>
<dbReference type="Gene3D" id="3.30.2350.10">
    <property type="entry name" value="Pseudouridine synthase"/>
    <property type="match status" value="1"/>
</dbReference>
<dbReference type="SUPFAM" id="SSF55120">
    <property type="entry name" value="Pseudouridine synthase"/>
    <property type="match status" value="1"/>
</dbReference>
<keyword evidence="3" id="KW-1185">Reference proteome</keyword>
<reference evidence="2 3" key="1">
    <citation type="submission" date="2023-07" db="EMBL/GenBank/DDBJ databases">
        <title>Sorghum-associated microbial communities from plants grown in Nebraska, USA.</title>
        <authorList>
            <person name="Schachtman D."/>
        </authorList>
    </citation>
    <scope>NUCLEOTIDE SEQUENCE [LARGE SCALE GENOMIC DNA]</scope>
    <source>
        <strain evidence="2 3">4249</strain>
    </source>
</reference>